<keyword evidence="3" id="KW-1185">Reference proteome</keyword>
<organism evidence="2 3">
    <name type="scientific">Colocasia esculenta</name>
    <name type="common">Wild taro</name>
    <name type="synonym">Arum esculentum</name>
    <dbReference type="NCBI Taxonomy" id="4460"/>
    <lineage>
        <taxon>Eukaryota</taxon>
        <taxon>Viridiplantae</taxon>
        <taxon>Streptophyta</taxon>
        <taxon>Embryophyta</taxon>
        <taxon>Tracheophyta</taxon>
        <taxon>Spermatophyta</taxon>
        <taxon>Magnoliopsida</taxon>
        <taxon>Liliopsida</taxon>
        <taxon>Araceae</taxon>
        <taxon>Aroideae</taxon>
        <taxon>Colocasieae</taxon>
        <taxon>Colocasia</taxon>
    </lineage>
</organism>
<feature type="non-terminal residue" evidence="2">
    <location>
        <position position="251"/>
    </location>
</feature>
<name>A0A843WD93_COLES</name>
<dbReference type="AlphaFoldDB" id="A0A843WD93"/>
<protein>
    <submittedName>
        <fullName evidence="2">Uncharacterized protein</fullName>
    </submittedName>
</protein>
<dbReference type="EMBL" id="NMUH01002799">
    <property type="protein sequence ID" value="MQM02134.1"/>
    <property type="molecule type" value="Genomic_DNA"/>
</dbReference>
<dbReference type="Proteomes" id="UP000652761">
    <property type="component" value="Unassembled WGS sequence"/>
</dbReference>
<accession>A0A843WD93</accession>
<proteinExistence type="predicted"/>
<dbReference type="PROSITE" id="PS51257">
    <property type="entry name" value="PROKAR_LIPOPROTEIN"/>
    <property type="match status" value="1"/>
</dbReference>
<sequence length="251" mass="27584">MGARGKIVVRMAMSRRAGINGSGGGSCGKLLGVRRESSACVLSSLRGSSFLSVLLRELCTTTPVGSWAACVCCGASLLRAGSAWLLSRVCRHMQCYPESSKEKRSQSCRHSPVCVDTSLAFQKNVRRMKPVVSTQIQCVLTQVICQAPKQNPVSTQNLIVLTHNDDDSVCEFFWSRGCLVIKGIDLDIYAHALQGSTWTHGTIYTHDPRTPKVMELGLFQKKRRRAGKSSCIQKGSKGAPPRGRRRRKEEE</sequence>
<comment type="caution">
    <text evidence="2">The sequence shown here is derived from an EMBL/GenBank/DDBJ whole genome shotgun (WGS) entry which is preliminary data.</text>
</comment>
<evidence type="ECO:0000313" key="3">
    <source>
        <dbReference type="Proteomes" id="UP000652761"/>
    </source>
</evidence>
<evidence type="ECO:0000256" key="1">
    <source>
        <dbReference type="SAM" id="MobiDB-lite"/>
    </source>
</evidence>
<evidence type="ECO:0000313" key="2">
    <source>
        <dbReference type="EMBL" id="MQM02134.1"/>
    </source>
</evidence>
<reference evidence="2" key="1">
    <citation type="submission" date="2017-07" db="EMBL/GenBank/DDBJ databases">
        <title>Taro Niue Genome Assembly and Annotation.</title>
        <authorList>
            <person name="Atibalentja N."/>
            <person name="Keating K."/>
            <person name="Fields C.J."/>
        </authorList>
    </citation>
    <scope>NUCLEOTIDE SEQUENCE</scope>
    <source>
        <strain evidence="2">Niue_2</strain>
        <tissue evidence="2">Leaf</tissue>
    </source>
</reference>
<feature type="region of interest" description="Disordered" evidence="1">
    <location>
        <begin position="222"/>
        <end position="251"/>
    </location>
</feature>
<gene>
    <name evidence="2" type="ORF">Taro_034892</name>
</gene>
<feature type="compositionally biased region" description="Basic residues" evidence="1">
    <location>
        <begin position="242"/>
        <end position="251"/>
    </location>
</feature>